<evidence type="ECO:0008006" key="5">
    <source>
        <dbReference type="Google" id="ProtNLM"/>
    </source>
</evidence>
<organism evidence="2 4">
    <name type="scientific">Nibricoccus aquaticus</name>
    <dbReference type="NCBI Taxonomy" id="2576891"/>
    <lineage>
        <taxon>Bacteria</taxon>
        <taxon>Pseudomonadati</taxon>
        <taxon>Verrucomicrobiota</taxon>
        <taxon>Opitutia</taxon>
        <taxon>Opitutales</taxon>
        <taxon>Opitutaceae</taxon>
        <taxon>Nibricoccus</taxon>
    </lineage>
</organism>
<dbReference type="EMBL" id="CP023344">
    <property type="protein sequence ID" value="ATC62996.1"/>
    <property type="molecule type" value="Genomic_DNA"/>
</dbReference>
<feature type="compositionally biased region" description="Polar residues" evidence="1">
    <location>
        <begin position="114"/>
        <end position="129"/>
    </location>
</feature>
<dbReference type="KEGG" id="vbh:CMV30_02990"/>
<accession>A0A290Q9U0</accession>
<evidence type="ECO:0000256" key="1">
    <source>
        <dbReference type="SAM" id="MobiDB-lite"/>
    </source>
</evidence>
<feature type="region of interest" description="Disordered" evidence="1">
    <location>
        <begin position="109"/>
        <end position="135"/>
    </location>
</feature>
<protein>
    <recommendedName>
        <fullName evidence="5">Lipoprotein</fullName>
    </recommendedName>
</protein>
<dbReference type="Proteomes" id="UP000217265">
    <property type="component" value="Chromosome"/>
</dbReference>
<dbReference type="KEGG" id="vbh:CMV30_02910"/>
<dbReference type="RefSeq" id="WP_096054631.1">
    <property type="nucleotide sequence ID" value="NZ_CP023344.1"/>
</dbReference>
<evidence type="ECO:0000313" key="3">
    <source>
        <dbReference type="EMBL" id="ATC63012.1"/>
    </source>
</evidence>
<keyword evidence="4" id="KW-1185">Reference proteome</keyword>
<dbReference type="AlphaFoldDB" id="A0A290Q9U0"/>
<dbReference type="PROSITE" id="PS51257">
    <property type="entry name" value="PROKAR_LIPOPROTEIN"/>
    <property type="match status" value="1"/>
</dbReference>
<proteinExistence type="predicted"/>
<evidence type="ECO:0000313" key="2">
    <source>
        <dbReference type="EMBL" id="ATC62996.1"/>
    </source>
</evidence>
<gene>
    <name evidence="2" type="ORF">CMV30_02910</name>
    <name evidence="3" type="ORF">CMV30_02990</name>
</gene>
<dbReference type="EMBL" id="CP023344">
    <property type="protein sequence ID" value="ATC63012.1"/>
    <property type="molecule type" value="Genomic_DNA"/>
</dbReference>
<name>A0A290Q9U0_9BACT</name>
<evidence type="ECO:0000313" key="4">
    <source>
        <dbReference type="Proteomes" id="UP000217265"/>
    </source>
</evidence>
<sequence>MKPILLLLILLLVGAGCVGPFKKKAAWSPAEVTEWYQGTSIPATIHRGIGYQGTDESFHYFIARPIDFFVFIKIPRAQLQIEDVQPRQQSSSAGLGVYYWVDPLQGFRKKEPNQPVQRNASTGSVSNFESLARRG</sequence>
<reference evidence="2 4" key="1">
    <citation type="submission" date="2017-09" db="EMBL/GenBank/DDBJ databases">
        <title>Complete genome sequence of Verrucomicrobial strain HZ-65, isolated from freshwater.</title>
        <authorList>
            <person name="Choi A."/>
        </authorList>
    </citation>
    <scope>NUCLEOTIDE SEQUENCE [LARGE SCALE GENOMIC DNA]</scope>
    <source>
        <strain evidence="2 4">HZ-65</strain>
    </source>
</reference>